<dbReference type="eggNOG" id="KOG1052">
    <property type="taxonomic scope" value="Eukaryota"/>
</dbReference>
<feature type="transmembrane region" description="Helical" evidence="14">
    <location>
        <begin position="784"/>
        <end position="802"/>
    </location>
</feature>
<keyword evidence="11" id="KW-1071">Ligand-gated ion channel</keyword>
<evidence type="ECO:0000256" key="15">
    <source>
        <dbReference type="SAM" id="SignalP"/>
    </source>
</evidence>
<evidence type="ECO:0000256" key="7">
    <source>
        <dbReference type="ARBA" id="ARBA00023065"/>
    </source>
</evidence>
<sequence length="1116" mass="122044">MAGDQLLRRLLFLLWVVALAVPGLAARPANVSIGALFTFDSVIGRAAKVAIELAVADVNRDDGVLNGTYLSVVEQDTKCSGFIGIIQGLQVMEKKVVAVVGPQSSGIGHVVSHVADELRIPLVSFAATDPTLGSSQYPYFLRATHSDFFQMAAVADIISHYAWREATLIYVDNDYGRAALDALGDHLQSMRSKVSYRAPLPPAADRAAITDLLLRVSMMESRVIVVHANPDSGLDIFAAAQSLGMMSSGYVWIATEWLAALLDSDSSPPRKTTALALLQGVVTLRQYTPDSDAKRSLMSRFAARLQAHNTTGGINAYVLFAYDAVWMAARAIDQLLVDGSNVSFSDDARLRAENETGSALRLGALKVFDQGEQLLSKMKTLNFTGVTGQVRFGDDRNLADPAYEVLNVGGTGVRRVGYWSNRTRLSVTAPEQEQNGKKKKQQGEELYSVIWPGETASTPRGWVFPNNGKALRIGVPYRTTYKQFVSKDAGGPDGASGYCIDVFKAAVALLAYPVPVSYVVVGDGVKNPSYGELVQRVAEGELDAAVGDISIVTNRTRVVDFTQPYVESGLVIVTAVRERASSAWAFLKPFTGEMWAHRSNTDFRGSPRKQLVTVFWFSFSTMFFAHRENTVSTLGRLVLIIWLFVVLIINSSYTASLTSILTVQQLSTGIQGLDGLIASSDPIGFQNPSYGELVQRVAEGELDAAVGDISIVTNRTRVVDFTQPYVESGLVIVTAVRERASSAWAFLKPFTGEMWAVTGGFFLFVGAVVWVLEHRSNTDFRGSPRKQLVTVFWFSFSTMFFAHRENTVSTLGRLVLIIWLFVVLIINSSYTASLTSILTVQQLSTGIQGLDGLIASSDPIGFQVGSFAKSYLMQELGVPESRLRELAITDYASSLQTGVVAAIVDELPYVELFLSTNCQFRTVGQEFTKSGWGFAFQRDSPLAVDLSTAILTLSENGDLQRIHDKWLSPGQCASQGTDVGADRLNLSSFWGLFLICGVACFIALLIFFFRTLRQYFRYHGHADIDDDDDSENKATPFPVDGGERMSSRRPARLASIRDLMTFVDMKEAEVKRRKKMMNEDSSSCGRRLDMDSHSHRSMPTSANANAAPPSSSFSSV</sequence>
<evidence type="ECO:0000256" key="14">
    <source>
        <dbReference type="SAM" id="Phobius"/>
    </source>
</evidence>
<keyword evidence="3" id="KW-0813">Transport</keyword>
<name>A0A0D3GLA3_9ORYZ</name>
<evidence type="ECO:0000256" key="6">
    <source>
        <dbReference type="ARBA" id="ARBA00022989"/>
    </source>
</evidence>
<feature type="region of interest" description="Disordered" evidence="13">
    <location>
        <begin position="1070"/>
        <end position="1116"/>
    </location>
</feature>
<dbReference type="EnsemblPlants" id="OBART07G00250.1">
    <property type="protein sequence ID" value="OBART07G00250.1"/>
    <property type="gene ID" value="OBART07G00250"/>
</dbReference>
<dbReference type="Proteomes" id="UP000026960">
    <property type="component" value="Chromosome 7"/>
</dbReference>
<dbReference type="Gene3D" id="1.10.287.70">
    <property type="match status" value="2"/>
</dbReference>
<dbReference type="CDD" id="cd19990">
    <property type="entry name" value="PBP1_GABAb_receptor_plant"/>
    <property type="match status" value="1"/>
</dbReference>
<dbReference type="Pfam" id="PF00060">
    <property type="entry name" value="Lig_chan"/>
    <property type="match status" value="2"/>
</dbReference>
<dbReference type="STRING" id="65489.A0A0D3GLA3"/>
<proteinExistence type="inferred from homology"/>
<feature type="transmembrane region" description="Helical" evidence="14">
    <location>
        <begin position="814"/>
        <end position="832"/>
    </location>
</feature>
<evidence type="ECO:0000259" key="16">
    <source>
        <dbReference type="SMART" id="SM00079"/>
    </source>
</evidence>
<evidence type="ECO:0000256" key="1">
    <source>
        <dbReference type="ARBA" id="ARBA00004141"/>
    </source>
</evidence>
<dbReference type="Gene3D" id="3.40.50.2300">
    <property type="match status" value="2"/>
</dbReference>
<keyword evidence="10" id="KW-0325">Glycoprotein</keyword>
<dbReference type="InterPro" id="IPR001320">
    <property type="entry name" value="Iontro_rcpt_C"/>
</dbReference>
<organism evidence="17">
    <name type="scientific">Oryza barthii</name>
    <dbReference type="NCBI Taxonomy" id="65489"/>
    <lineage>
        <taxon>Eukaryota</taxon>
        <taxon>Viridiplantae</taxon>
        <taxon>Streptophyta</taxon>
        <taxon>Embryophyta</taxon>
        <taxon>Tracheophyta</taxon>
        <taxon>Spermatophyta</taxon>
        <taxon>Magnoliopsida</taxon>
        <taxon>Liliopsida</taxon>
        <taxon>Poales</taxon>
        <taxon>Poaceae</taxon>
        <taxon>BOP clade</taxon>
        <taxon>Oryzoideae</taxon>
        <taxon>Oryzeae</taxon>
        <taxon>Oryzinae</taxon>
        <taxon>Oryza</taxon>
    </lineage>
</organism>
<evidence type="ECO:0000256" key="13">
    <source>
        <dbReference type="SAM" id="MobiDB-lite"/>
    </source>
</evidence>
<dbReference type="SUPFAM" id="SSF53850">
    <property type="entry name" value="Periplasmic binding protein-like II"/>
    <property type="match status" value="2"/>
</dbReference>
<dbReference type="SUPFAM" id="SSF53822">
    <property type="entry name" value="Periplasmic binding protein-like I"/>
    <property type="match status" value="1"/>
</dbReference>
<dbReference type="FunFam" id="3.40.190.10:FF:000039">
    <property type="entry name" value="Glutamate receptor"/>
    <property type="match status" value="1"/>
</dbReference>
<feature type="domain" description="Ionotropic glutamate receptor C-terminal" evidence="16">
    <location>
        <begin position="470"/>
        <end position="969"/>
    </location>
</feature>
<comment type="similarity">
    <text evidence="2">Belongs to the glutamate-gated ion channel (TC 1.A.10.1) family.</text>
</comment>
<evidence type="ECO:0000256" key="10">
    <source>
        <dbReference type="ARBA" id="ARBA00023180"/>
    </source>
</evidence>
<keyword evidence="12" id="KW-0407">Ion channel</keyword>
<feature type="transmembrane region" description="Helical" evidence="14">
    <location>
        <begin position="634"/>
        <end position="653"/>
    </location>
</feature>
<feature type="chain" id="PRO_5002276365" description="Ionotropic glutamate receptor C-terminal domain-containing protein" evidence="15">
    <location>
        <begin position="26"/>
        <end position="1116"/>
    </location>
</feature>
<evidence type="ECO:0000256" key="11">
    <source>
        <dbReference type="ARBA" id="ARBA00023286"/>
    </source>
</evidence>
<evidence type="ECO:0000256" key="2">
    <source>
        <dbReference type="ARBA" id="ARBA00008685"/>
    </source>
</evidence>
<dbReference type="AlphaFoldDB" id="A0A0D3GLA3"/>
<keyword evidence="4 14" id="KW-0812">Transmembrane</keyword>
<evidence type="ECO:0000313" key="18">
    <source>
        <dbReference type="Proteomes" id="UP000026960"/>
    </source>
</evidence>
<comment type="subcellular location">
    <subcellularLocation>
        <location evidence="1">Membrane</location>
        <topology evidence="1">Multi-pass membrane protein</topology>
    </subcellularLocation>
</comment>
<evidence type="ECO:0000256" key="5">
    <source>
        <dbReference type="ARBA" id="ARBA00022729"/>
    </source>
</evidence>
<feature type="transmembrane region" description="Helical" evidence="14">
    <location>
        <begin position="754"/>
        <end position="772"/>
    </location>
</feature>
<protein>
    <recommendedName>
        <fullName evidence="16">Ionotropic glutamate receptor C-terminal domain-containing protein</fullName>
    </recommendedName>
</protein>
<dbReference type="InterPro" id="IPR028082">
    <property type="entry name" value="Peripla_BP_I"/>
</dbReference>
<dbReference type="Gramene" id="OBART07G00250.1">
    <property type="protein sequence ID" value="OBART07G00250.1"/>
    <property type="gene ID" value="OBART07G00250"/>
</dbReference>
<dbReference type="FunFam" id="3.40.190.10:FF:000109">
    <property type="entry name" value="Glutamate receptor"/>
    <property type="match status" value="1"/>
</dbReference>
<feature type="compositionally biased region" description="Low complexity" evidence="13">
    <location>
        <begin position="1101"/>
        <end position="1116"/>
    </location>
</feature>
<dbReference type="InterPro" id="IPR015683">
    <property type="entry name" value="Ionotropic_Glu_rcpt"/>
</dbReference>
<evidence type="ECO:0000256" key="3">
    <source>
        <dbReference type="ARBA" id="ARBA00022448"/>
    </source>
</evidence>
<evidence type="ECO:0000256" key="12">
    <source>
        <dbReference type="ARBA" id="ARBA00023303"/>
    </source>
</evidence>
<dbReference type="FunFam" id="1.10.287.70:FF:000037">
    <property type="entry name" value="Glutamate receptor"/>
    <property type="match status" value="1"/>
</dbReference>
<dbReference type="FunFam" id="3.40.50.2300:FF:000081">
    <property type="entry name" value="Glutamate receptor"/>
    <property type="match status" value="1"/>
</dbReference>
<evidence type="ECO:0000313" key="17">
    <source>
        <dbReference type="EnsemblPlants" id="OBART07G00250.1"/>
    </source>
</evidence>
<keyword evidence="18" id="KW-1185">Reference proteome</keyword>
<dbReference type="Pfam" id="PF10613">
    <property type="entry name" value="Lig_chan-Glu_bd"/>
    <property type="match status" value="1"/>
</dbReference>
<dbReference type="Gene3D" id="3.40.190.10">
    <property type="entry name" value="Periplasmic binding protein-like II"/>
    <property type="match status" value="3"/>
</dbReference>
<keyword evidence="6 14" id="KW-1133">Transmembrane helix</keyword>
<reference evidence="17" key="1">
    <citation type="journal article" date="2009" name="Rice">
        <title>De Novo Next Generation Sequencing of Plant Genomes.</title>
        <authorList>
            <person name="Rounsley S."/>
            <person name="Marri P.R."/>
            <person name="Yu Y."/>
            <person name="He R."/>
            <person name="Sisneros N."/>
            <person name="Goicoechea J.L."/>
            <person name="Lee S.J."/>
            <person name="Angelova A."/>
            <person name="Kudrna D."/>
            <person name="Luo M."/>
            <person name="Affourtit J."/>
            <person name="Desany B."/>
            <person name="Knight J."/>
            <person name="Niazi F."/>
            <person name="Egholm M."/>
            <person name="Wing R.A."/>
        </authorList>
    </citation>
    <scope>NUCLEOTIDE SEQUENCE [LARGE SCALE GENOMIC DNA]</scope>
    <source>
        <strain evidence="17">cv. IRGC 105608</strain>
    </source>
</reference>
<feature type="region of interest" description="Disordered" evidence="13">
    <location>
        <begin position="1026"/>
        <end position="1048"/>
    </location>
</feature>
<dbReference type="InterPro" id="IPR044440">
    <property type="entry name" value="GABAb_receptor_plant_PBP1"/>
</dbReference>
<evidence type="ECO:0000256" key="9">
    <source>
        <dbReference type="ARBA" id="ARBA00023170"/>
    </source>
</evidence>
<feature type="signal peptide" evidence="15">
    <location>
        <begin position="1"/>
        <end position="25"/>
    </location>
</feature>
<keyword evidence="9" id="KW-0675">Receptor</keyword>
<keyword evidence="7" id="KW-0406">Ion transport</keyword>
<dbReference type="GO" id="GO:0016020">
    <property type="term" value="C:membrane"/>
    <property type="evidence" value="ECO:0007669"/>
    <property type="project" value="UniProtKB-SubCell"/>
</dbReference>
<feature type="transmembrane region" description="Helical" evidence="14">
    <location>
        <begin position="989"/>
        <end position="1009"/>
    </location>
</feature>
<dbReference type="InterPro" id="IPR019594">
    <property type="entry name" value="Glu/Gly-bd"/>
</dbReference>
<dbReference type="InterPro" id="IPR001828">
    <property type="entry name" value="ANF_lig-bd_rcpt"/>
</dbReference>
<reference evidence="17" key="2">
    <citation type="submission" date="2015-03" db="UniProtKB">
        <authorList>
            <consortium name="EnsemblPlants"/>
        </authorList>
    </citation>
    <scope>IDENTIFICATION</scope>
</reference>
<dbReference type="SMART" id="SM00079">
    <property type="entry name" value="PBPe"/>
    <property type="match status" value="1"/>
</dbReference>
<dbReference type="FunFam" id="3.40.190.10:FF:000054">
    <property type="entry name" value="Glutamate receptor"/>
    <property type="match status" value="1"/>
</dbReference>
<dbReference type="PaxDb" id="65489-OBART07G00250.1"/>
<dbReference type="Pfam" id="PF01094">
    <property type="entry name" value="ANF_receptor"/>
    <property type="match status" value="1"/>
</dbReference>
<evidence type="ECO:0000256" key="4">
    <source>
        <dbReference type="ARBA" id="ARBA00022692"/>
    </source>
</evidence>
<accession>A0A0D3GLA3</accession>
<dbReference type="GO" id="GO:0015276">
    <property type="term" value="F:ligand-gated monoatomic ion channel activity"/>
    <property type="evidence" value="ECO:0007669"/>
    <property type="project" value="InterPro"/>
</dbReference>
<keyword evidence="8 14" id="KW-0472">Membrane</keyword>
<dbReference type="PRINTS" id="PR01176">
    <property type="entry name" value="GABABRECEPTR"/>
</dbReference>
<dbReference type="PANTHER" id="PTHR18966">
    <property type="entry name" value="IONOTROPIC GLUTAMATE RECEPTOR"/>
    <property type="match status" value="1"/>
</dbReference>
<keyword evidence="5 15" id="KW-0732">Signal</keyword>
<dbReference type="HOGENOM" id="CLU_007358_0_1_1"/>
<evidence type="ECO:0000256" key="8">
    <source>
        <dbReference type="ARBA" id="ARBA00023136"/>
    </source>
</evidence>